<evidence type="ECO:0000256" key="4">
    <source>
        <dbReference type="ARBA" id="ARBA00023163"/>
    </source>
</evidence>
<dbReference type="PANTHER" id="PTHR30603">
    <property type="entry name" value="RNA POLYMERASE SIGMA FACTOR RPO"/>
    <property type="match status" value="1"/>
</dbReference>
<dbReference type="Proteomes" id="UP000317243">
    <property type="component" value="Unassembled WGS sequence"/>
</dbReference>
<feature type="region of interest" description="Disordered" evidence="5">
    <location>
        <begin position="1"/>
        <end position="30"/>
    </location>
</feature>
<feature type="domain" description="RNA polymerase sigma-70 region 4" evidence="7">
    <location>
        <begin position="237"/>
        <end position="287"/>
    </location>
</feature>
<dbReference type="GO" id="GO:0006352">
    <property type="term" value="P:DNA-templated transcription initiation"/>
    <property type="evidence" value="ECO:0007669"/>
    <property type="project" value="InterPro"/>
</dbReference>
<sequence>MAISQSATSVAPRSRKSPSTPTNPISFIDHPDFEKLTESKLQGECPESLYDATQPPAQLNEQSPTTNRMIHQLLTPTGEAFLFKKMNFMKFKASRVQFDRNDGGPNPSAKARYERFLEESKKARSAIVEANLRLVASIAQKFARTRNDFEDLVSEGNMILVNAVDKFDYSRGFRFSTYATHAIQRHYYRVMQRQQRRQNREVNTSSEILGDVVPSRDLDAPLDHKIADALIDHFEQCLDEREMVIIRERFGLNEEQSSETLKSVAKKVGLSKERVRQLQMNAIEKLQDLALKLNLRLEPTF</sequence>
<keyword evidence="3" id="KW-0238">DNA-binding</keyword>
<reference evidence="8 9" key="1">
    <citation type="submission" date="2019-02" db="EMBL/GenBank/DDBJ databases">
        <title>Deep-cultivation of Planctomycetes and their phenomic and genomic characterization uncovers novel biology.</title>
        <authorList>
            <person name="Wiegand S."/>
            <person name="Jogler M."/>
            <person name="Boedeker C."/>
            <person name="Pinto D."/>
            <person name="Vollmers J."/>
            <person name="Rivas-Marin E."/>
            <person name="Kohn T."/>
            <person name="Peeters S.H."/>
            <person name="Heuer A."/>
            <person name="Rast P."/>
            <person name="Oberbeckmann S."/>
            <person name="Bunk B."/>
            <person name="Jeske O."/>
            <person name="Meyerdierks A."/>
            <person name="Storesund J.E."/>
            <person name="Kallscheuer N."/>
            <person name="Luecker S."/>
            <person name="Lage O.M."/>
            <person name="Pohl T."/>
            <person name="Merkel B.J."/>
            <person name="Hornburger P."/>
            <person name="Mueller R.-W."/>
            <person name="Bruemmer F."/>
            <person name="Labrenz M."/>
            <person name="Spormann A.M."/>
            <person name="Op Den Camp H."/>
            <person name="Overmann J."/>
            <person name="Amann R."/>
            <person name="Jetten M.S.M."/>
            <person name="Mascher T."/>
            <person name="Medema M.H."/>
            <person name="Devos D.P."/>
            <person name="Kaster A.-K."/>
            <person name="Ovreas L."/>
            <person name="Rohde M."/>
            <person name="Galperin M.Y."/>
            <person name="Jogler C."/>
        </authorList>
    </citation>
    <scope>NUCLEOTIDE SEQUENCE [LARGE SCALE GENOMIC DNA]</scope>
    <source>
        <strain evidence="8 9">KOR42</strain>
    </source>
</reference>
<keyword evidence="2" id="KW-0731">Sigma factor</keyword>
<dbReference type="PANTHER" id="PTHR30603:SF47">
    <property type="entry name" value="RNA POLYMERASE SIGMA FACTOR SIGD, CHLOROPLASTIC"/>
    <property type="match status" value="1"/>
</dbReference>
<dbReference type="Gene3D" id="1.10.10.10">
    <property type="entry name" value="Winged helix-like DNA-binding domain superfamily/Winged helix DNA-binding domain"/>
    <property type="match status" value="1"/>
</dbReference>
<dbReference type="InterPro" id="IPR007630">
    <property type="entry name" value="RNA_pol_sigma70_r4"/>
</dbReference>
<organism evidence="8 9">
    <name type="scientific">Thalassoglobus neptunius</name>
    <dbReference type="NCBI Taxonomy" id="1938619"/>
    <lineage>
        <taxon>Bacteria</taxon>
        <taxon>Pseudomonadati</taxon>
        <taxon>Planctomycetota</taxon>
        <taxon>Planctomycetia</taxon>
        <taxon>Planctomycetales</taxon>
        <taxon>Planctomycetaceae</taxon>
        <taxon>Thalassoglobus</taxon>
    </lineage>
</organism>
<dbReference type="Pfam" id="PF04545">
    <property type="entry name" value="Sigma70_r4"/>
    <property type="match status" value="1"/>
</dbReference>
<accession>A0A5C5X6F6</accession>
<dbReference type="OrthoDB" id="9780321at2"/>
<feature type="compositionally biased region" description="Polar residues" evidence="5">
    <location>
        <begin position="1"/>
        <end position="25"/>
    </location>
</feature>
<keyword evidence="1" id="KW-0805">Transcription regulation</keyword>
<dbReference type="RefSeq" id="WP_146508687.1">
    <property type="nucleotide sequence ID" value="NZ_SIHI01000001.1"/>
</dbReference>
<comment type="caution">
    <text evidence="8">The sequence shown here is derived from an EMBL/GenBank/DDBJ whole genome shotgun (WGS) entry which is preliminary data.</text>
</comment>
<evidence type="ECO:0000259" key="6">
    <source>
        <dbReference type="Pfam" id="PF04542"/>
    </source>
</evidence>
<dbReference type="InterPro" id="IPR013325">
    <property type="entry name" value="RNA_pol_sigma_r2"/>
</dbReference>
<evidence type="ECO:0000256" key="1">
    <source>
        <dbReference type="ARBA" id="ARBA00023015"/>
    </source>
</evidence>
<dbReference type="InterPro" id="IPR036388">
    <property type="entry name" value="WH-like_DNA-bd_sf"/>
</dbReference>
<proteinExistence type="predicted"/>
<evidence type="ECO:0000256" key="2">
    <source>
        <dbReference type="ARBA" id="ARBA00023082"/>
    </source>
</evidence>
<dbReference type="InterPro" id="IPR013324">
    <property type="entry name" value="RNA_pol_sigma_r3/r4-like"/>
</dbReference>
<dbReference type="SUPFAM" id="SSF88659">
    <property type="entry name" value="Sigma3 and sigma4 domains of RNA polymerase sigma factors"/>
    <property type="match status" value="1"/>
</dbReference>
<evidence type="ECO:0000259" key="7">
    <source>
        <dbReference type="Pfam" id="PF04545"/>
    </source>
</evidence>
<evidence type="ECO:0000256" key="5">
    <source>
        <dbReference type="SAM" id="MobiDB-lite"/>
    </source>
</evidence>
<feature type="domain" description="RNA polymerase sigma-70 region 2" evidence="6">
    <location>
        <begin position="127"/>
        <end position="197"/>
    </location>
</feature>
<evidence type="ECO:0000313" key="8">
    <source>
        <dbReference type="EMBL" id="TWT58358.1"/>
    </source>
</evidence>
<dbReference type="PRINTS" id="PR00046">
    <property type="entry name" value="SIGMA70FCT"/>
</dbReference>
<name>A0A5C5X6F6_9PLAN</name>
<dbReference type="SUPFAM" id="SSF88946">
    <property type="entry name" value="Sigma2 domain of RNA polymerase sigma factors"/>
    <property type="match status" value="1"/>
</dbReference>
<evidence type="ECO:0000313" key="9">
    <source>
        <dbReference type="Proteomes" id="UP000317243"/>
    </source>
</evidence>
<dbReference type="NCBIfam" id="TIGR02937">
    <property type="entry name" value="sigma70-ECF"/>
    <property type="match status" value="1"/>
</dbReference>
<dbReference type="Gene3D" id="1.10.601.10">
    <property type="entry name" value="RNA Polymerase Primary Sigma Factor"/>
    <property type="match status" value="1"/>
</dbReference>
<dbReference type="InterPro" id="IPR000943">
    <property type="entry name" value="RNA_pol_sigma70"/>
</dbReference>
<dbReference type="EMBL" id="SIHI01000001">
    <property type="protein sequence ID" value="TWT58358.1"/>
    <property type="molecule type" value="Genomic_DNA"/>
</dbReference>
<dbReference type="GO" id="GO:0016987">
    <property type="term" value="F:sigma factor activity"/>
    <property type="evidence" value="ECO:0007669"/>
    <property type="project" value="UniProtKB-KW"/>
</dbReference>
<dbReference type="InterPro" id="IPR050239">
    <property type="entry name" value="Sigma-70_RNA_pol_init_factors"/>
</dbReference>
<dbReference type="GO" id="GO:0003677">
    <property type="term" value="F:DNA binding"/>
    <property type="evidence" value="ECO:0007669"/>
    <property type="project" value="UniProtKB-KW"/>
</dbReference>
<dbReference type="AlphaFoldDB" id="A0A5C5X6F6"/>
<dbReference type="InterPro" id="IPR014284">
    <property type="entry name" value="RNA_pol_sigma-70_dom"/>
</dbReference>
<keyword evidence="9" id="KW-1185">Reference proteome</keyword>
<keyword evidence="4" id="KW-0804">Transcription</keyword>
<dbReference type="InterPro" id="IPR007627">
    <property type="entry name" value="RNA_pol_sigma70_r2"/>
</dbReference>
<protein>
    <submittedName>
        <fullName evidence="8">RNA polymerase sigma factor RpoS</fullName>
    </submittedName>
</protein>
<evidence type="ECO:0000256" key="3">
    <source>
        <dbReference type="ARBA" id="ARBA00023125"/>
    </source>
</evidence>
<dbReference type="Pfam" id="PF04542">
    <property type="entry name" value="Sigma70_r2"/>
    <property type="match status" value="1"/>
</dbReference>
<gene>
    <name evidence="8" type="primary">rpoS</name>
    <name evidence="8" type="ORF">KOR42_17320</name>
</gene>